<protein>
    <submittedName>
        <fullName evidence="1">Isocitrate lyase/PEP mutase family protein</fullName>
    </submittedName>
</protein>
<sequence length="285" mass="30435">MTRLMDLIEPGKLLIAPGIFDGISARIADEFGFEALYMTGYGAVGSHLGLPDAGLASYTDMVGRVKVLADAVSAPLVADGDTGYGGLLNVQHTVRGYERAGAAGIQLEDQEFPKKCGHTPNRKVIPLEDMVEKIKVAAESRDSSDFAIVARTDARTNYGLDEALRRGEAFAKAGADILFIEAPESVEEMEKICSSFDKPLLVNVVEGGKTPVLSAEEYTGLGYSMAIYPGTGFLAMGAALRSVYGRLKETGSSLGASQKLDDFGAFSRTMGFGDVWDFEKAHARD</sequence>
<dbReference type="Gene3D" id="3.20.20.60">
    <property type="entry name" value="Phosphoenolpyruvate-binding domains"/>
    <property type="match status" value="1"/>
</dbReference>
<keyword evidence="1" id="KW-0456">Lyase</keyword>
<dbReference type="GO" id="GO:0016833">
    <property type="term" value="F:oxo-acid-lyase activity"/>
    <property type="evidence" value="ECO:0007669"/>
    <property type="project" value="UniProtKB-ARBA"/>
</dbReference>
<accession>A0A9J7AVF3</accession>
<proteinExistence type="predicted"/>
<dbReference type="KEGG" id="naci:NUH88_06315"/>
<reference evidence="1" key="1">
    <citation type="submission" date="2022-08" db="EMBL/GenBank/DDBJ databases">
        <title>Nisaea acidiphila sp. nov., isolated from a marine algal debris and emended description of the genus Nisaea Urios et al. 2008.</title>
        <authorList>
            <person name="Kwon K."/>
        </authorList>
    </citation>
    <scope>NUCLEOTIDE SEQUENCE</scope>
    <source>
        <strain evidence="1">MEBiC11861</strain>
    </source>
</reference>
<dbReference type="SUPFAM" id="SSF51621">
    <property type="entry name" value="Phosphoenolpyruvate/pyruvate domain"/>
    <property type="match status" value="1"/>
</dbReference>
<organism evidence="1 2">
    <name type="scientific">Nisaea acidiphila</name>
    <dbReference type="NCBI Taxonomy" id="1862145"/>
    <lineage>
        <taxon>Bacteria</taxon>
        <taxon>Pseudomonadati</taxon>
        <taxon>Pseudomonadota</taxon>
        <taxon>Alphaproteobacteria</taxon>
        <taxon>Rhodospirillales</taxon>
        <taxon>Thalassobaculaceae</taxon>
        <taxon>Nisaea</taxon>
    </lineage>
</organism>
<dbReference type="AlphaFoldDB" id="A0A9J7AVF3"/>
<evidence type="ECO:0000313" key="1">
    <source>
        <dbReference type="EMBL" id="UUX51304.1"/>
    </source>
</evidence>
<dbReference type="Proteomes" id="UP001060336">
    <property type="component" value="Chromosome"/>
</dbReference>
<evidence type="ECO:0000313" key="2">
    <source>
        <dbReference type="Proteomes" id="UP001060336"/>
    </source>
</evidence>
<dbReference type="InterPro" id="IPR039556">
    <property type="entry name" value="ICL/PEPM"/>
</dbReference>
<dbReference type="RefSeq" id="WP_257770713.1">
    <property type="nucleotide sequence ID" value="NZ_CP102480.1"/>
</dbReference>
<dbReference type="Pfam" id="PF13714">
    <property type="entry name" value="PEP_mutase"/>
    <property type="match status" value="1"/>
</dbReference>
<dbReference type="PANTHER" id="PTHR42905:SF5">
    <property type="entry name" value="CARBOXYVINYL-CARBOXYPHOSPHONATE PHOSPHORYLMUTASE, CHLOROPLASTIC"/>
    <property type="match status" value="1"/>
</dbReference>
<keyword evidence="2" id="KW-1185">Reference proteome</keyword>
<dbReference type="EMBL" id="CP102480">
    <property type="protein sequence ID" value="UUX51304.1"/>
    <property type="molecule type" value="Genomic_DNA"/>
</dbReference>
<dbReference type="InterPro" id="IPR015813">
    <property type="entry name" value="Pyrv/PenolPyrv_kinase-like_dom"/>
</dbReference>
<dbReference type="InterPro" id="IPR040442">
    <property type="entry name" value="Pyrv_kinase-like_dom_sf"/>
</dbReference>
<dbReference type="CDD" id="cd00377">
    <property type="entry name" value="ICL_PEPM"/>
    <property type="match status" value="1"/>
</dbReference>
<gene>
    <name evidence="1" type="ORF">NUH88_06315</name>
</gene>
<dbReference type="PANTHER" id="PTHR42905">
    <property type="entry name" value="PHOSPHOENOLPYRUVATE CARBOXYLASE"/>
    <property type="match status" value="1"/>
</dbReference>
<name>A0A9J7AVF3_9PROT</name>